<evidence type="ECO:0000313" key="3">
    <source>
        <dbReference type="Proteomes" id="UP000275846"/>
    </source>
</evidence>
<accession>A0A183TLW1</accession>
<evidence type="ECO:0000313" key="4">
    <source>
        <dbReference type="WBParaSite" id="SSLN_0001812301-mRNA-1"/>
    </source>
</evidence>
<evidence type="ECO:0000313" key="2">
    <source>
        <dbReference type="EMBL" id="VDM03845.1"/>
    </source>
</evidence>
<proteinExistence type="predicted"/>
<reference evidence="4" key="1">
    <citation type="submission" date="2016-06" db="UniProtKB">
        <authorList>
            <consortium name="WormBaseParasite"/>
        </authorList>
    </citation>
    <scope>IDENTIFICATION</scope>
</reference>
<protein>
    <submittedName>
        <fullName evidence="4">Reverse transcriptase domain-containing protein</fullName>
    </submittedName>
</protein>
<feature type="domain" description="Reverse transcriptase" evidence="1">
    <location>
        <begin position="4"/>
        <end position="142"/>
    </location>
</feature>
<dbReference type="PANTHER" id="PTHR33332">
    <property type="entry name" value="REVERSE TRANSCRIPTASE DOMAIN-CONTAINING PROTEIN"/>
    <property type="match status" value="1"/>
</dbReference>
<dbReference type="InterPro" id="IPR000477">
    <property type="entry name" value="RT_dom"/>
</dbReference>
<organism evidence="4">
    <name type="scientific">Schistocephalus solidus</name>
    <name type="common">Tapeworm</name>
    <dbReference type="NCBI Taxonomy" id="70667"/>
    <lineage>
        <taxon>Eukaryota</taxon>
        <taxon>Metazoa</taxon>
        <taxon>Spiralia</taxon>
        <taxon>Lophotrochozoa</taxon>
        <taxon>Platyhelminthes</taxon>
        <taxon>Cestoda</taxon>
        <taxon>Eucestoda</taxon>
        <taxon>Diphyllobothriidea</taxon>
        <taxon>Diphyllobothriidae</taxon>
        <taxon>Schistocephalus</taxon>
    </lineage>
</organism>
<dbReference type="EMBL" id="UYSU01042545">
    <property type="protein sequence ID" value="VDM03845.1"/>
    <property type="molecule type" value="Genomic_DNA"/>
</dbReference>
<dbReference type="STRING" id="70667.A0A183TLW1"/>
<keyword evidence="3" id="KW-1185">Reference proteome</keyword>
<dbReference type="Pfam" id="PF00078">
    <property type="entry name" value="RVT_1"/>
    <property type="match status" value="1"/>
</dbReference>
<sequence length="271" mass="30560">MKFLEEIRLLSELRHGFRQNRTCIFSSVLSTDQWTHALDEDGMVDVSYTDFKKALDRVPQKLLTYKLSEIGIRGMLLKWIADFLAGGLQTLGIGTSKSTPTPVLSGVPQGSVLGPLLFLVYINVRVDDLGCSAVMFADDFNLWQLRSELFQTYQMVTGRERALEFADYFECVRTEHLRVYPFLLQRSGVPEGAVLRLLLFLVCINDCVDDLGCSTIIFADDIKLKIATRFDASRHALKSVSTVLAADLLVGKCVVLRLRSRITSDEDDFYL</sequence>
<reference evidence="2 3" key="2">
    <citation type="submission" date="2018-11" db="EMBL/GenBank/DDBJ databases">
        <authorList>
            <consortium name="Pathogen Informatics"/>
        </authorList>
    </citation>
    <scope>NUCLEOTIDE SEQUENCE [LARGE SCALE GENOMIC DNA]</scope>
    <source>
        <strain evidence="2 3">NST_G2</strain>
    </source>
</reference>
<dbReference type="WBParaSite" id="SSLN_0001812301-mRNA-1">
    <property type="protein sequence ID" value="SSLN_0001812301-mRNA-1"/>
    <property type="gene ID" value="SSLN_0001812301"/>
</dbReference>
<gene>
    <name evidence="2" type="ORF">SSLN_LOCUS17459</name>
</gene>
<dbReference type="OrthoDB" id="10062389at2759"/>
<dbReference type="Proteomes" id="UP000275846">
    <property type="component" value="Unassembled WGS sequence"/>
</dbReference>
<name>A0A183TLW1_SCHSO</name>
<dbReference type="AlphaFoldDB" id="A0A183TLW1"/>
<evidence type="ECO:0000259" key="1">
    <source>
        <dbReference type="Pfam" id="PF00078"/>
    </source>
</evidence>